<feature type="coiled-coil region" evidence="1">
    <location>
        <begin position="464"/>
        <end position="491"/>
    </location>
</feature>
<feature type="compositionally biased region" description="Polar residues" evidence="2">
    <location>
        <begin position="637"/>
        <end position="649"/>
    </location>
</feature>
<gene>
    <name evidence="3" type="ORF">AFUS01_LOCUS27929</name>
</gene>
<keyword evidence="1" id="KW-0175">Coiled coil</keyword>
<comment type="caution">
    <text evidence="3">The sequence shown here is derived from an EMBL/GenBank/DDBJ whole genome shotgun (WGS) entry which is preliminary data.</text>
</comment>
<feature type="compositionally biased region" description="Low complexity" evidence="2">
    <location>
        <begin position="263"/>
        <end position="272"/>
    </location>
</feature>
<sequence length="1013" mass="110236">MCGDLKMNHRSKAIYFEGVIQLFLTLKIYSPSVYFLFAVTSVNEGVEKGKNSSNHIINSCSLDVSSGKVNEPKCPAKAEVKVHGVPSQSHLNLNHPLKCQACFLTVPYAAEAQAIAPNDQLSSQDLSQILSLLGGQIPGVPVQSESPSSAPVPAITPLQSNGAIKSSNNAPSPEDLVQSLSLVNSLLSSGGLSPEIATLLGGALPTPTPTTTTTTTENPKVSDAQVAQLLSSLLAGGGGNSGGNSNAGLAALLGLAAAAGTQQEQLAQQPAPQQQPIPQQPSQQQHTPQQPQQQQSSVDAQAALLTNLLLASAGVNPPKAANQQDFSSFQNAVPALDQASSNQINQLGGVLNLLGTLGSLAGPQANPLGALLGGGGGAGQANLLSGLLGLGGTPQQSRRPGLLSTLGNLATVVGGAIRGPQDGTPKLRGVDTRLGLGYRFGENADAQVVFEIGPQLFTEPLTDEQKKQLLLQQQQQQLLQLQKQQLLQQQQQQQHHNPNRRLQVIYKNQLPTKVPVRVRHNGILRRNLPVTKERNYGSPQQHSQQPHPVFPQHQHPGIFSSANPSTSSVHHIMQPPNGYQAQTRQQDFTTNRITKKNYLNYYAKEEMNPKSNQHSQLTEYEVWLLSNANGNQHNNNSPSTINSHQSHLPSPQRKDVFSFRKDNSNNIVRVRVQPRKAPRHFQVIHNMGDGGHGHVMANTHQVSPNMLHNRMGFYDYSAADDSYAKRNAAVVNPIIRDMERHREKQQYVNSHGLITHPRRGNAQSQADRRSVMQTLSEWNEKNSFLDLMQNYVVEKIRNEGNNIVKSVLISDNPQTQAQKSASAVTAQVESPGFMSSIKGLLGFSTETTRTTTTPKPVIRVGDHVSYDELASLIHGNNKAPEAATRHHVIPTLNDPSDFEDSQPFPSRNPEIFIDIANGEVSMRKAFGSMESFTPPTPEPIPADSPKHVYDVLKDQLKKEYERVKLEQMKEAAKQIRKENIANGLSNPKDPLYLASNFFDLVEKEQLRKRISLG</sequence>
<feature type="region of interest" description="Disordered" evidence="2">
    <location>
        <begin position="202"/>
        <end position="221"/>
    </location>
</feature>
<feature type="compositionally biased region" description="Polar residues" evidence="2">
    <location>
        <begin position="157"/>
        <end position="171"/>
    </location>
</feature>
<dbReference type="AlphaFoldDB" id="A0A8J2KPP2"/>
<evidence type="ECO:0000256" key="1">
    <source>
        <dbReference type="SAM" id="Coils"/>
    </source>
</evidence>
<name>A0A8J2KPP2_9HEXA</name>
<evidence type="ECO:0000313" key="3">
    <source>
        <dbReference type="EMBL" id="CAG7817356.1"/>
    </source>
</evidence>
<organism evidence="3 4">
    <name type="scientific">Allacma fusca</name>
    <dbReference type="NCBI Taxonomy" id="39272"/>
    <lineage>
        <taxon>Eukaryota</taxon>
        <taxon>Metazoa</taxon>
        <taxon>Ecdysozoa</taxon>
        <taxon>Arthropoda</taxon>
        <taxon>Hexapoda</taxon>
        <taxon>Collembola</taxon>
        <taxon>Symphypleona</taxon>
        <taxon>Sminthuridae</taxon>
        <taxon>Allacma</taxon>
    </lineage>
</organism>
<feature type="region of interest" description="Disordered" evidence="2">
    <location>
        <begin position="263"/>
        <end position="298"/>
    </location>
</feature>
<feature type="region of interest" description="Disordered" evidence="2">
    <location>
        <begin position="628"/>
        <end position="652"/>
    </location>
</feature>
<keyword evidence="4" id="KW-1185">Reference proteome</keyword>
<dbReference type="Proteomes" id="UP000708208">
    <property type="component" value="Unassembled WGS sequence"/>
</dbReference>
<dbReference type="OrthoDB" id="8188574at2759"/>
<evidence type="ECO:0000256" key="2">
    <source>
        <dbReference type="SAM" id="MobiDB-lite"/>
    </source>
</evidence>
<protein>
    <submittedName>
        <fullName evidence="3">Uncharacterized protein</fullName>
    </submittedName>
</protein>
<feature type="compositionally biased region" description="Low complexity" evidence="2">
    <location>
        <begin position="280"/>
        <end position="298"/>
    </location>
</feature>
<accession>A0A8J2KPP2</accession>
<reference evidence="3" key="1">
    <citation type="submission" date="2021-06" db="EMBL/GenBank/DDBJ databases">
        <authorList>
            <person name="Hodson N. C."/>
            <person name="Mongue J. A."/>
            <person name="Jaron S. K."/>
        </authorList>
    </citation>
    <scope>NUCLEOTIDE SEQUENCE</scope>
</reference>
<feature type="region of interest" description="Disordered" evidence="2">
    <location>
        <begin position="141"/>
        <end position="173"/>
    </location>
</feature>
<evidence type="ECO:0000313" key="4">
    <source>
        <dbReference type="Proteomes" id="UP000708208"/>
    </source>
</evidence>
<proteinExistence type="predicted"/>
<dbReference type="EMBL" id="CAJVCH010392057">
    <property type="protein sequence ID" value="CAG7817356.1"/>
    <property type="molecule type" value="Genomic_DNA"/>
</dbReference>